<dbReference type="InterPro" id="IPR015500">
    <property type="entry name" value="Peptidase_S8_subtilisin-rel"/>
</dbReference>
<feature type="signal peptide" evidence="8">
    <location>
        <begin position="1"/>
        <end position="19"/>
    </location>
</feature>
<organism evidence="11 12">
    <name type="scientific">Mariniflexile gromovii</name>
    <dbReference type="NCBI Taxonomy" id="362523"/>
    <lineage>
        <taxon>Bacteria</taxon>
        <taxon>Pseudomonadati</taxon>
        <taxon>Bacteroidota</taxon>
        <taxon>Flavobacteriia</taxon>
        <taxon>Flavobacteriales</taxon>
        <taxon>Flavobacteriaceae</taxon>
        <taxon>Mariniflexile</taxon>
    </lineage>
</organism>
<evidence type="ECO:0000256" key="6">
    <source>
        <dbReference type="PROSITE-ProRule" id="PRU01240"/>
    </source>
</evidence>
<dbReference type="PRINTS" id="PR00723">
    <property type="entry name" value="SUBTILISIN"/>
</dbReference>
<dbReference type="InterPro" id="IPR026444">
    <property type="entry name" value="Secre_tail"/>
</dbReference>
<feature type="domain" description="Peptidase S8/S53" evidence="9">
    <location>
        <begin position="166"/>
        <end position="441"/>
    </location>
</feature>
<keyword evidence="4 6" id="KW-0378">Hydrolase</keyword>
<keyword evidence="3 8" id="KW-0732">Signal</keyword>
<evidence type="ECO:0000256" key="5">
    <source>
        <dbReference type="ARBA" id="ARBA00022825"/>
    </source>
</evidence>
<dbReference type="Pfam" id="PF00082">
    <property type="entry name" value="Peptidase_S8"/>
    <property type="match status" value="1"/>
</dbReference>
<dbReference type="NCBIfam" id="TIGR04183">
    <property type="entry name" value="Por_Secre_tail"/>
    <property type="match status" value="1"/>
</dbReference>
<dbReference type="EMBL" id="JAGJCB010000005">
    <property type="protein sequence ID" value="MBP0903618.1"/>
    <property type="molecule type" value="Genomic_DNA"/>
</dbReference>
<protein>
    <submittedName>
        <fullName evidence="11">S8 family serine peptidase</fullName>
    </submittedName>
</protein>
<dbReference type="InterPro" id="IPR036852">
    <property type="entry name" value="Peptidase_S8/S53_dom_sf"/>
</dbReference>
<comment type="similarity">
    <text evidence="1 6 7">Belongs to the peptidase S8 family.</text>
</comment>
<feature type="active site" description="Charge relay system" evidence="6">
    <location>
        <position position="395"/>
    </location>
</feature>
<evidence type="ECO:0000313" key="12">
    <source>
        <dbReference type="Proteomes" id="UP000670776"/>
    </source>
</evidence>
<feature type="active site" description="Charge relay system" evidence="6">
    <location>
        <position position="217"/>
    </location>
</feature>
<keyword evidence="12" id="KW-1185">Reference proteome</keyword>
<keyword evidence="5 6" id="KW-0720">Serine protease</keyword>
<dbReference type="PROSITE" id="PS00138">
    <property type="entry name" value="SUBTILASE_SER"/>
    <property type="match status" value="1"/>
</dbReference>
<evidence type="ECO:0000256" key="1">
    <source>
        <dbReference type="ARBA" id="ARBA00011073"/>
    </source>
</evidence>
<dbReference type="PROSITE" id="PS00136">
    <property type="entry name" value="SUBTILASE_ASP"/>
    <property type="match status" value="1"/>
</dbReference>
<comment type="caution">
    <text evidence="11">The sequence shown here is derived from an EMBL/GenBank/DDBJ whole genome shotgun (WGS) entry which is preliminary data.</text>
</comment>
<dbReference type="Pfam" id="PF18962">
    <property type="entry name" value="Por_Secre_tail"/>
    <property type="match status" value="1"/>
</dbReference>
<accession>A0ABS4BSP9</accession>
<evidence type="ECO:0000256" key="8">
    <source>
        <dbReference type="SAM" id="SignalP"/>
    </source>
</evidence>
<feature type="chain" id="PRO_5046976344" evidence="8">
    <location>
        <begin position="20"/>
        <end position="535"/>
    </location>
</feature>
<evidence type="ECO:0000313" key="11">
    <source>
        <dbReference type="EMBL" id="MBP0903618.1"/>
    </source>
</evidence>
<sequence length="535" mass="58207">MKKCLLLLVVLCTQFMLLAQEDAWVYLKDKQNVETSLANPTTILSQKAVDRKNRHHVVIDARDVPVNESYITQLKNATGITVMAKSKWFNAVHVRGTETDIKNLTSTFSFVDHIEFANRSLNTSKKSQEKVPSKITNTLTNFNYGNAANQIEMIKGEQLHLANYTGTGMTVAVIDAGFTNVNNMAGFQRLRSSNNILGTYDFVGRDSDVYTNTTSNHGTLVLSTMAGYIENQFVGTAPDASYYLFITEDALSENPVEESYWVEAAERADSLGVDVINSSLGYTTYDNPNYSYAPSDMNGNTAYISKGAQIAFEKGILVVNSAGNSGNDSWQIVGAPADASGVFSIGAVQSNGQYASFSSRGNSTQSTQKPDVVAQGQGSAVITQNNVIANANGTSFSSPIMAGGITCLWQALPSLTNNEIMQLVRESASQYNTPDYFLGYGNPNLEIALNSGLYLMDEAVELKMYPNPASNEVFFTLSSDSLVEVYIFDILGKLVINTLLTNVSPSVDVSSLSNGVYLVKFQSSNKSKTIKLIKQ</sequence>
<evidence type="ECO:0000259" key="10">
    <source>
        <dbReference type="Pfam" id="PF18962"/>
    </source>
</evidence>
<evidence type="ECO:0000256" key="2">
    <source>
        <dbReference type="ARBA" id="ARBA00022670"/>
    </source>
</evidence>
<evidence type="ECO:0000256" key="7">
    <source>
        <dbReference type="RuleBase" id="RU003355"/>
    </source>
</evidence>
<dbReference type="SUPFAM" id="SSF52743">
    <property type="entry name" value="Subtilisin-like"/>
    <property type="match status" value="1"/>
</dbReference>
<reference evidence="11 12" key="1">
    <citation type="submission" date="2021-04" db="EMBL/GenBank/DDBJ databases">
        <title>Mariniflexile gromovii gen. nov., sp. nov., a gliding bacterium isolated from the sea urchin Strongylocentrotus intermedius.</title>
        <authorList>
            <person name="Ko S."/>
            <person name="Le V."/>
            <person name="Ahn C.-Y."/>
            <person name="Oh H.-M."/>
        </authorList>
    </citation>
    <scope>NUCLEOTIDE SEQUENCE [LARGE SCALE GENOMIC DNA]</scope>
    <source>
        <strain evidence="11 12">KCTC 12570</strain>
    </source>
</reference>
<dbReference type="InterPro" id="IPR017317">
    <property type="entry name" value="Pept_S8_subtilisin_bacteroid-2"/>
</dbReference>
<name>A0ABS4BSP9_9FLAO</name>
<feature type="active site" description="Charge relay system" evidence="6">
    <location>
        <position position="175"/>
    </location>
</feature>
<dbReference type="PANTHER" id="PTHR43806:SF67">
    <property type="entry name" value="EGF-LIKE DOMAIN-CONTAINING PROTEIN"/>
    <property type="match status" value="1"/>
</dbReference>
<dbReference type="Proteomes" id="UP000670776">
    <property type="component" value="Unassembled WGS sequence"/>
</dbReference>
<dbReference type="InterPro" id="IPR000209">
    <property type="entry name" value="Peptidase_S8/S53_dom"/>
</dbReference>
<dbReference type="Gene3D" id="3.40.50.200">
    <property type="entry name" value="Peptidase S8/S53 domain"/>
    <property type="match status" value="1"/>
</dbReference>
<evidence type="ECO:0000256" key="4">
    <source>
        <dbReference type="ARBA" id="ARBA00022801"/>
    </source>
</evidence>
<evidence type="ECO:0000256" key="3">
    <source>
        <dbReference type="ARBA" id="ARBA00022729"/>
    </source>
</evidence>
<dbReference type="PIRSF" id="PIRSF037903">
    <property type="entry name" value="Subtilisin_rel_GFO_2223"/>
    <property type="match status" value="1"/>
</dbReference>
<dbReference type="InterPro" id="IPR023828">
    <property type="entry name" value="Peptidase_S8_Ser-AS"/>
</dbReference>
<feature type="domain" description="Secretion system C-terminal sorting" evidence="10">
    <location>
        <begin position="464"/>
        <end position="533"/>
    </location>
</feature>
<dbReference type="RefSeq" id="WP_209654016.1">
    <property type="nucleotide sequence ID" value="NZ_JAGJCB010000005.1"/>
</dbReference>
<dbReference type="PROSITE" id="PS51892">
    <property type="entry name" value="SUBTILASE"/>
    <property type="match status" value="1"/>
</dbReference>
<dbReference type="InterPro" id="IPR023827">
    <property type="entry name" value="Peptidase_S8_Asp-AS"/>
</dbReference>
<keyword evidence="2 6" id="KW-0645">Protease</keyword>
<dbReference type="InterPro" id="IPR050131">
    <property type="entry name" value="Peptidase_S8_subtilisin-like"/>
</dbReference>
<gene>
    <name evidence="11" type="ORF">J8H85_07240</name>
</gene>
<dbReference type="CDD" id="cd07493">
    <property type="entry name" value="Peptidases_S8_9"/>
    <property type="match status" value="1"/>
</dbReference>
<dbReference type="PANTHER" id="PTHR43806">
    <property type="entry name" value="PEPTIDASE S8"/>
    <property type="match status" value="1"/>
</dbReference>
<evidence type="ECO:0000259" key="9">
    <source>
        <dbReference type="Pfam" id="PF00082"/>
    </source>
</evidence>
<proteinExistence type="inferred from homology"/>